<dbReference type="EMBL" id="DVGZ01000063">
    <property type="protein sequence ID" value="HIR47233.1"/>
    <property type="molecule type" value="Genomic_DNA"/>
</dbReference>
<dbReference type="GO" id="GO:0003700">
    <property type="term" value="F:DNA-binding transcription factor activity"/>
    <property type="evidence" value="ECO:0007669"/>
    <property type="project" value="InterPro"/>
</dbReference>
<dbReference type="SMART" id="SM00347">
    <property type="entry name" value="HTH_MARR"/>
    <property type="match status" value="1"/>
</dbReference>
<evidence type="ECO:0000259" key="1">
    <source>
        <dbReference type="SMART" id="SM00347"/>
    </source>
</evidence>
<organism evidence="2 3">
    <name type="scientific">Candidatus Caccousia avicola</name>
    <dbReference type="NCBI Taxonomy" id="2840721"/>
    <lineage>
        <taxon>Bacteria</taxon>
        <taxon>Bacillati</taxon>
        <taxon>Bacillota</taxon>
        <taxon>Clostridia</taxon>
        <taxon>Eubacteriales</taxon>
        <taxon>Oscillospiraceae</taxon>
        <taxon>Oscillospiraceae incertae sedis</taxon>
        <taxon>Candidatus Caccousia</taxon>
    </lineage>
</organism>
<protein>
    <submittedName>
        <fullName evidence="2">Winged helix-turn-helix transcriptional regulator</fullName>
    </submittedName>
</protein>
<dbReference type="Gene3D" id="1.10.10.10">
    <property type="entry name" value="Winged helix-like DNA-binding domain superfamily/Winged helix DNA-binding domain"/>
    <property type="match status" value="1"/>
</dbReference>
<dbReference type="InterPro" id="IPR036390">
    <property type="entry name" value="WH_DNA-bd_sf"/>
</dbReference>
<reference evidence="2" key="1">
    <citation type="submission" date="2020-10" db="EMBL/GenBank/DDBJ databases">
        <authorList>
            <person name="Gilroy R."/>
        </authorList>
    </citation>
    <scope>NUCLEOTIDE SEQUENCE</scope>
    <source>
        <strain evidence="2">ChiSxjej1B13-7958</strain>
    </source>
</reference>
<proteinExistence type="predicted"/>
<evidence type="ECO:0000313" key="2">
    <source>
        <dbReference type="EMBL" id="HIR47233.1"/>
    </source>
</evidence>
<dbReference type="SUPFAM" id="SSF46785">
    <property type="entry name" value="Winged helix' DNA-binding domain"/>
    <property type="match status" value="1"/>
</dbReference>
<dbReference type="InterPro" id="IPR000835">
    <property type="entry name" value="HTH_MarR-typ"/>
</dbReference>
<dbReference type="AlphaFoldDB" id="A0A9D1DF04"/>
<name>A0A9D1DF04_9FIRM</name>
<accession>A0A9D1DF04</accession>
<reference evidence="2" key="2">
    <citation type="journal article" date="2021" name="PeerJ">
        <title>Extensive microbial diversity within the chicken gut microbiome revealed by metagenomics and culture.</title>
        <authorList>
            <person name="Gilroy R."/>
            <person name="Ravi A."/>
            <person name="Getino M."/>
            <person name="Pursley I."/>
            <person name="Horton D.L."/>
            <person name="Alikhan N.F."/>
            <person name="Baker D."/>
            <person name="Gharbi K."/>
            <person name="Hall N."/>
            <person name="Watson M."/>
            <person name="Adriaenssens E.M."/>
            <person name="Foster-Nyarko E."/>
            <person name="Jarju S."/>
            <person name="Secka A."/>
            <person name="Antonio M."/>
            <person name="Oren A."/>
            <person name="Chaudhuri R.R."/>
            <person name="La Ragione R."/>
            <person name="Hildebrand F."/>
            <person name="Pallen M.J."/>
        </authorList>
    </citation>
    <scope>NUCLEOTIDE SEQUENCE</scope>
    <source>
        <strain evidence="2">ChiSxjej1B13-7958</strain>
    </source>
</reference>
<dbReference type="InterPro" id="IPR036388">
    <property type="entry name" value="WH-like_DNA-bd_sf"/>
</dbReference>
<sequence length="144" mass="16357">MNTEFHSLKRFNHLIGELDAVYHEASLKLGMSDSASKILYTICNFGDSCLLTDVCHLTGLTKQTVHSAVHKLEQEGIVSLEAAGNKAKRLRLTEEGKRYASQTALRILEAENEALLSWSREDVERYLELTEQFLVSLREKVKEF</sequence>
<evidence type="ECO:0000313" key="3">
    <source>
        <dbReference type="Proteomes" id="UP000824242"/>
    </source>
</evidence>
<dbReference type="Proteomes" id="UP000824242">
    <property type="component" value="Unassembled WGS sequence"/>
</dbReference>
<feature type="domain" description="HTH marR-type" evidence="1">
    <location>
        <begin position="24"/>
        <end position="123"/>
    </location>
</feature>
<comment type="caution">
    <text evidence="2">The sequence shown here is derived from an EMBL/GenBank/DDBJ whole genome shotgun (WGS) entry which is preliminary data.</text>
</comment>
<gene>
    <name evidence="2" type="ORF">IAB89_06185</name>
</gene>
<dbReference type="Pfam" id="PF12802">
    <property type="entry name" value="MarR_2"/>
    <property type="match status" value="1"/>
</dbReference>